<comment type="caution">
    <text evidence="6">Lacks conserved residue(s) required for the propagation of feature annotation.</text>
</comment>
<dbReference type="InterPro" id="IPR003726">
    <property type="entry name" value="HCY_dom"/>
</dbReference>
<dbReference type="SUPFAM" id="SSF82282">
    <property type="entry name" value="Homocysteine S-methyltransferase"/>
    <property type="match status" value="1"/>
</dbReference>
<dbReference type="GO" id="GO:0032259">
    <property type="term" value="P:methylation"/>
    <property type="evidence" value="ECO:0007669"/>
    <property type="project" value="UniProtKB-KW"/>
</dbReference>
<evidence type="ECO:0000256" key="7">
    <source>
        <dbReference type="PROSITE-ProRule" id="PRU10100"/>
    </source>
</evidence>
<dbReference type="Gene3D" id="3.40.50.1170">
    <property type="entry name" value="L-asparaginase, N-terminal domain"/>
    <property type="match status" value="1"/>
</dbReference>
<evidence type="ECO:0000313" key="10">
    <source>
        <dbReference type="Proteomes" id="UP001165289"/>
    </source>
</evidence>
<organism evidence="9 10">
    <name type="scientific">Oopsacas minuta</name>
    <dbReference type="NCBI Taxonomy" id="111878"/>
    <lineage>
        <taxon>Eukaryota</taxon>
        <taxon>Metazoa</taxon>
        <taxon>Porifera</taxon>
        <taxon>Hexactinellida</taxon>
        <taxon>Hexasterophora</taxon>
        <taxon>Lyssacinosida</taxon>
        <taxon>Leucopsacidae</taxon>
        <taxon>Oopsacas</taxon>
    </lineage>
</organism>
<dbReference type="InterPro" id="IPR027474">
    <property type="entry name" value="L-asparaginase_N"/>
</dbReference>
<dbReference type="GO" id="GO:0004067">
    <property type="term" value="F:asparaginase activity"/>
    <property type="evidence" value="ECO:0007669"/>
    <property type="project" value="UniProtKB-UniRule"/>
</dbReference>
<dbReference type="PANTHER" id="PTHR46015">
    <property type="entry name" value="ZGC:172121"/>
    <property type="match status" value="1"/>
</dbReference>
<dbReference type="InterPro" id="IPR036152">
    <property type="entry name" value="Asp/glu_Ase-like_sf"/>
</dbReference>
<dbReference type="InterPro" id="IPR027475">
    <property type="entry name" value="Asparaginase/glutaminase_AS2"/>
</dbReference>
<dbReference type="PROSITE" id="PS50970">
    <property type="entry name" value="HCY"/>
    <property type="match status" value="1"/>
</dbReference>
<dbReference type="GO" id="GO:0046872">
    <property type="term" value="F:metal ion binding"/>
    <property type="evidence" value="ECO:0007669"/>
    <property type="project" value="UniProtKB-KW"/>
</dbReference>
<dbReference type="AlphaFoldDB" id="A0AAV7K889"/>
<comment type="caution">
    <text evidence="9">The sequence shown here is derived from an EMBL/GenBank/DDBJ whole genome shotgun (WGS) entry which is preliminary data.</text>
</comment>
<evidence type="ECO:0000256" key="5">
    <source>
        <dbReference type="ARBA" id="ARBA00034478"/>
    </source>
</evidence>
<evidence type="ECO:0000259" key="8">
    <source>
        <dbReference type="PROSITE" id="PS50970"/>
    </source>
</evidence>
<dbReference type="Pfam" id="PF02574">
    <property type="entry name" value="S-methyl_trans"/>
    <property type="match status" value="1"/>
</dbReference>
<protein>
    <submittedName>
        <fullName evidence="9">Homocysteine S-methyltransferase 1-like isoform X1</fullName>
    </submittedName>
</protein>
<feature type="active site" evidence="7">
    <location>
        <position position="377"/>
    </location>
</feature>
<dbReference type="InterPro" id="IPR036589">
    <property type="entry name" value="HCY_dom_sf"/>
</dbReference>
<keyword evidence="10" id="KW-1185">Reference proteome</keyword>
<sequence>MQHILIDGGLATELEAIGCDLGKDPLWSARVLVQAPDRIKQVHKNFLLAGAHLLITSTYQASIPGLCKHTNCTPPQAEHYMKTAVCIAKSAIEEVTGCKKLRHHLPLIAASIGPYATYLHDASEYTGVYLDSMPSDILCDWYRGQLTVMTDTEADIIAFETIPGLREAEIINHVLKEFPSISGYISFTCKDTKRLSHGETFRQAFYTLKDSPQIFGIGINCTAPQLITPLLTSIQDIQHDKLILVYPNSGEEWRESAWTGIKGVKPLTEYMIEWSNLGYAPSPPNRFLENLLKLSNFHDDSVNLSLVRSLPRYTKHGFTPIALPKREDDRLRIFYTMHELLPLLDSSDMNQIDWVRLAVAIEQFYRDFDGFVILHGTDTMCFTSSALSFMLENLGKTIIITGAQIPLIEPDSDAVSNLYGAIYIAGNYIIPEVS</sequence>
<evidence type="ECO:0000256" key="1">
    <source>
        <dbReference type="ARBA" id="ARBA00022603"/>
    </source>
</evidence>
<reference evidence="9 10" key="1">
    <citation type="journal article" date="2023" name="BMC Biol.">
        <title>The compact genome of the sponge Oopsacas minuta (Hexactinellida) is lacking key metazoan core genes.</title>
        <authorList>
            <person name="Santini S."/>
            <person name="Schenkelaars Q."/>
            <person name="Jourda C."/>
            <person name="Duchesne M."/>
            <person name="Belahbib H."/>
            <person name="Rocher C."/>
            <person name="Selva M."/>
            <person name="Riesgo A."/>
            <person name="Vervoort M."/>
            <person name="Leys S.P."/>
            <person name="Kodjabachian L."/>
            <person name="Le Bivic A."/>
            <person name="Borchiellini C."/>
            <person name="Claverie J.M."/>
            <person name="Renard E."/>
        </authorList>
    </citation>
    <scope>NUCLEOTIDE SEQUENCE [LARGE SCALE GENOMIC DNA]</scope>
    <source>
        <strain evidence="9">SPO-2</strain>
    </source>
</reference>
<dbReference type="PIRSF" id="PIRSF500176">
    <property type="entry name" value="L_ASNase"/>
    <property type="match status" value="1"/>
</dbReference>
<dbReference type="PANTHER" id="PTHR46015:SF1">
    <property type="entry name" value="HOMOCYSTEINE S-METHYLTRANSFERASE-LIKE ISOFORM 1"/>
    <property type="match status" value="1"/>
</dbReference>
<gene>
    <name evidence="9" type="ORF">LOD99_179</name>
</gene>
<dbReference type="GO" id="GO:0033528">
    <property type="term" value="P:S-methylmethionine cycle"/>
    <property type="evidence" value="ECO:0007669"/>
    <property type="project" value="TreeGrafter"/>
</dbReference>
<keyword evidence="3" id="KW-0479">Metal-binding</keyword>
<dbReference type="InterPro" id="IPR051486">
    <property type="entry name" value="Hcy_S-methyltransferase"/>
</dbReference>
<dbReference type="Pfam" id="PF00710">
    <property type="entry name" value="Asparaginase"/>
    <property type="match status" value="1"/>
</dbReference>
<dbReference type="GO" id="GO:0008898">
    <property type="term" value="F:S-adenosylmethionine-homocysteine S-methyltransferase activity"/>
    <property type="evidence" value="ECO:0007669"/>
    <property type="project" value="TreeGrafter"/>
</dbReference>
<evidence type="ECO:0000256" key="2">
    <source>
        <dbReference type="ARBA" id="ARBA00022679"/>
    </source>
</evidence>
<evidence type="ECO:0000256" key="3">
    <source>
        <dbReference type="ARBA" id="ARBA00022723"/>
    </source>
</evidence>
<feature type="domain" description="Hcy-binding" evidence="8">
    <location>
        <begin position="1"/>
        <end position="306"/>
    </location>
</feature>
<comment type="pathway">
    <text evidence="5">Amino-acid biosynthesis; L-methionine biosynthesis via de novo pathway.</text>
</comment>
<dbReference type="GO" id="GO:0009086">
    <property type="term" value="P:methionine biosynthetic process"/>
    <property type="evidence" value="ECO:0007669"/>
    <property type="project" value="TreeGrafter"/>
</dbReference>
<dbReference type="PIRSF" id="PIRSF001220">
    <property type="entry name" value="L-ASNase_gatD"/>
    <property type="match status" value="1"/>
</dbReference>
<evidence type="ECO:0000256" key="4">
    <source>
        <dbReference type="ARBA" id="ARBA00022833"/>
    </source>
</evidence>
<evidence type="ECO:0000256" key="6">
    <source>
        <dbReference type="PROSITE-ProRule" id="PRU00333"/>
    </source>
</evidence>
<dbReference type="PROSITE" id="PS51732">
    <property type="entry name" value="ASN_GLN_ASE_3"/>
    <property type="match status" value="1"/>
</dbReference>
<dbReference type="SUPFAM" id="SSF53774">
    <property type="entry name" value="Glutaminase/Asparaginase"/>
    <property type="match status" value="1"/>
</dbReference>
<dbReference type="EMBL" id="JAKMXF010000111">
    <property type="protein sequence ID" value="KAI6657433.1"/>
    <property type="molecule type" value="Genomic_DNA"/>
</dbReference>
<dbReference type="InterPro" id="IPR006034">
    <property type="entry name" value="Asparaginase/glutaminase-like"/>
</dbReference>
<keyword evidence="2" id="KW-0808">Transferase</keyword>
<evidence type="ECO:0000313" key="9">
    <source>
        <dbReference type="EMBL" id="KAI6657433.1"/>
    </source>
</evidence>
<dbReference type="InterPro" id="IPR037152">
    <property type="entry name" value="L-asparaginase_N_sf"/>
</dbReference>
<accession>A0AAV7K889</accession>
<keyword evidence="4" id="KW-0862">Zinc</keyword>
<proteinExistence type="predicted"/>
<dbReference type="PROSITE" id="PS00917">
    <property type="entry name" value="ASN_GLN_ASE_2"/>
    <property type="match status" value="1"/>
</dbReference>
<dbReference type="Gene3D" id="3.20.20.330">
    <property type="entry name" value="Homocysteine-binding-like domain"/>
    <property type="match status" value="1"/>
</dbReference>
<dbReference type="NCBIfam" id="NF007020">
    <property type="entry name" value="PRK09485.1"/>
    <property type="match status" value="1"/>
</dbReference>
<dbReference type="Proteomes" id="UP001165289">
    <property type="component" value="Unassembled WGS sequence"/>
</dbReference>
<name>A0AAV7K889_9METZ</name>
<keyword evidence="1" id="KW-0489">Methyltransferase</keyword>